<dbReference type="Gene3D" id="3.90.930.1">
    <property type="match status" value="1"/>
</dbReference>
<evidence type="ECO:0000313" key="4">
    <source>
        <dbReference type="Proteomes" id="UP001155483"/>
    </source>
</evidence>
<dbReference type="AlphaFoldDB" id="A0A9X2XMS4"/>
<dbReference type="SUPFAM" id="SSF82185">
    <property type="entry name" value="Histone H3 K4-specific methyltransferase SET7/9 N-terminal domain"/>
    <property type="match status" value="1"/>
</dbReference>
<dbReference type="Pfam" id="PF03544">
    <property type="entry name" value="TonB_C"/>
    <property type="match status" value="1"/>
</dbReference>
<proteinExistence type="predicted"/>
<dbReference type="GO" id="GO:0055085">
    <property type="term" value="P:transmembrane transport"/>
    <property type="evidence" value="ECO:0007669"/>
    <property type="project" value="InterPro"/>
</dbReference>
<dbReference type="Gene3D" id="3.30.1150.10">
    <property type="match status" value="1"/>
</dbReference>
<gene>
    <name evidence="3" type="ORF">OCK74_01595</name>
</gene>
<dbReference type="Pfam" id="PF07661">
    <property type="entry name" value="MORN_2"/>
    <property type="match status" value="3"/>
</dbReference>
<name>A0A9X2XMS4_9BACT</name>
<organism evidence="3 4">
    <name type="scientific">Paraflavisolibacter caeni</name>
    <dbReference type="NCBI Taxonomy" id="2982496"/>
    <lineage>
        <taxon>Bacteria</taxon>
        <taxon>Pseudomonadati</taxon>
        <taxon>Bacteroidota</taxon>
        <taxon>Chitinophagia</taxon>
        <taxon>Chitinophagales</taxon>
        <taxon>Chitinophagaceae</taxon>
        <taxon>Paraflavisolibacter</taxon>
    </lineage>
</organism>
<protein>
    <submittedName>
        <fullName evidence="3">Energy transducer TonB</fullName>
    </submittedName>
</protein>
<keyword evidence="4" id="KW-1185">Reference proteome</keyword>
<dbReference type="SUPFAM" id="SSF74653">
    <property type="entry name" value="TolA/TonB C-terminal domain"/>
    <property type="match status" value="1"/>
</dbReference>
<dbReference type="RefSeq" id="WP_279295228.1">
    <property type="nucleotide sequence ID" value="NZ_JAOTIF010000001.1"/>
</dbReference>
<dbReference type="InterPro" id="IPR011652">
    <property type="entry name" value="MORN_2"/>
</dbReference>
<sequence length="313" mass="35556">MKTTITALALLLSLSSIAQKIEKYFDYAWRPTDATTARYYALIEKKNSLWLRKDYFIHEGRLQMEGHYKDSACKKEEGKFSYYHANGALESTGAYTDGKRQGLWLRFHENGMTKDSVTYVNDNVIGTRLCWHSNGFLSDSSVMIEDGSGVSVSWFDNGNPSAAGKYAAGNKMHGKWQFFHKNGKTSAVEVYDNGRLLSKQYIDEEGNTLSDTTNRDREASFPGGLKAWQKYLVKNLYFPSQWKLANADMAIVVVDAAIDEEGNVTDIRLTAPLHPDFDQIALNVLRKAPKWNAAVSHNRKVKFYFRQPVVFQQ</sequence>
<evidence type="ECO:0000313" key="3">
    <source>
        <dbReference type="EMBL" id="MCU7547783.1"/>
    </source>
</evidence>
<dbReference type="EMBL" id="JAOTIF010000001">
    <property type="protein sequence ID" value="MCU7547783.1"/>
    <property type="molecule type" value="Genomic_DNA"/>
</dbReference>
<accession>A0A9X2XMS4</accession>
<feature type="domain" description="TonB C-terminal" evidence="2">
    <location>
        <begin position="251"/>
        <end position="311"/>
    </location>
</feature>
<keyword evidence="1" id="KW-0732">Signal</keyword>
<dbReference type="InterPro" id="IPR037682">
    <property type="entry name" value="TonB_C"/>
</dbReference>
<reference evidence="3" key="1">
    <citation type="submission" date="2022-09" db="EMBL/GenBank/DDBJ databases">
        <authorList>
            <person name="Yuan C."/>
            <person name="Ke Z."/>
        </authorList>
    </citation>
    <scope>NUCLEOTIDE SEQUENCE</scope>
    <source>
        <strain evidence="3">LB-8</strain>
    </source>
</reference>
<reference evidence="3" key="2">
    <citation type="submission" date="2023-04" db="EMBL/GenBank/DDBJ databases">
        <title>Paracnuella aquatica gen. nov., sp. nov., a member of the family Chitinophagaceae isolated from a hot spring.</title>
        <authorList>
            <person name="Wang C."/>
        </authorList>
    </citation>
    <scope>NUCLEOTIDE SEQUENCE</scope>
    <source>
        <strain evidence="3">LB-8</strain>
    </source>
</reference>
<feature type="signal peptide" evidence="1">
    <location>
        <begin position="1"/>
        <end position="18"/>
    </location>
</feature>
<feature type="chain" id="PRO_5040905063" evidence="1">
    <location>
        <begin position="19"/>
        <end position="313"/>
    </location>
</feature>
<evidence type="ECO:0000256" key="1">
    <source>
        <dbReference type="SAM" id="SignalP"/>
    </source>
</evidence>
<dbReference type="Proteomes" id="UP001155483">
    <property type="component" value="Unassembled WGS sequence"/>
</dbReference>
<comment type="caution">
    <text evidence="3">The sequence shown here is derived from an EMBL/GenBank/DDBJ whole genome shotgun (WGS) entry which is preliminary data.</text>
</comment>
<dbReference type="Gene3D" id="2.20.110.10">
    <property type="entry name" value="Histone H3 K4-specific methyltransferase SET7/9 N-terminal domain"/>
    <property type="match status" value="1"/>
</dbReference>
<evidence type="ECO:0000259" key="2">
    <source>
        <dbReference type="Pfam" id="PF03544"/>
    </source>
</evidence>